<feature type="domain" description="Lipoyl-binding" evidence="9">
    <location>
        <begin position="1"/>
        <end position="74"/>
    </location>
</feature>
<evidence type="ECO:0000256" key="4">
    <source>
        <dbReference type="ARBA" id="ARBA00022832"/>
    </source>
</evidence>
<dbReference type="GO" id="GO:0009317">
    <property type="term" value="C:acetyl-CoA carboxylase complex"/>
    <property type="evidence" value="ECO:0007669"/>
    <property type="project" value="InterPro"/>
</dbReference>
<evidence type="ECO:0000256" key="3">
    <source>
        <dbReference type="ARBA" id="ARBA00022516"/>
    </source>
</evidence>
<dbReference type="STRING" id="1271860.SAMN05216174_10898"/>
<dbReference type="RefSeq" id="WP_228771725.1">
    <property type="nucleotide sequence ID" value="NZ_FMZZ01000008.1"/>
</dbReference>
<organism evidence="10 11">
    <name type="scientific">Actinokineospora iranica</name>
    <dbReference type="NCBI Taxonomy" id="1271860"/>
    <lineage>
        <taxon>Bacteria</taxon>
        <taxon>Bacillati</taxon>
        <taxon>Actinomycetota</taxon>
        <taxon>Actinomycetes</taxon>
        <taxon>Pseudonocardiales</taxon>
        <taxon>Pseudonocardiaceae</taxon>
        <taxon>Actinokineospora</taxon>
    </lineage>
</organism>
<dbReference type="PANTHER" id="PTHR45266:SF3">
    <property type="entry name" value="OXALOACETATE DECARBOXYLASE ALPHA CHAIN"/>
    <property type="match status" value="1"/>
</dbReference>
<evidence type="ECO:0000259" key="9">
    <source>
        <dbReference type="PROSITE" id="PS50968"/>
    </source>
</evidence>
<evidence type="ECO:0000256" key="8">
    <source>
        <dbReference type="RuleBase" id="RU364072"/>
    </source>
</evidence>
<sequence length="76" mass="7832">MTAPLVGVFYQAPGPGKPPFVEVGSAVVAGQQVAIVEAMKMLNEVVADRAGVIGAVLAHDGDVVEYGQPLFRIDPA</sequence>
<evidence type="ECO:0000313" key="10">
    <source>
        <dbReference type="EMBL" id="SDD18754.1"/>
    </source>
</evidence>
<comment type="function">
    <text evidence="8">This protein is a component of the acetyl coenzyme A carboxylase complex; first, biotin carboxylase catalyzes the carboxylation of the carrier protein and then the transcarboxylase transfers the carboxyl group to form malonyl-CoA.</text>
</comment>
<dbReference type="PROSITE" id="PS50968">
    <property type="entry name" value="BIOTINYL_LIPOYL"/>
    <property type="match status" value="1"/>
</dbReference>
<dbReference type="PRINTS" id="PR01071">
    <property type="entry name" value="ACOABIOTINCC"/>
</dbReference>
<dbReference type="InterPro" id="IPR050709">
    <property type="entry name" value="Biotin_Carboxyl_Carrier/Decarb"/>
</dbReference>
<evidence type="ECO:0000256" key="5">
    <source>
        <dbReference type="ARBA" id="ARBA00023098"/>
    </source>
</evidence>
<evidence type="ECO:0000256" key="2">
    <source>
        <dbReference type="ARBA" id="ARBA00017562"/>
    </source>
</evidence>
<dbReference type="EMBL" id="FMZZ01000008">
    <property type="protein sequence ID" value="SDD18754.1"/>
    <property type="molecule type" value="Genomic_DNA"/>
</dbReference>
<dbReference type="GO" id="GO:0006633">
    <property type="term" value="P:fatty acid biosynthetic process"/>
    <property type="evidence" value="ECO:0007669"/>
    <property type="project" value="UniProtKB-UniPathway"/>
</dbReference>
<reference evidence="11" key="1">
    <citation type="submission" date="2016-10" db="EMBL/GenBank/DDBJ databases">
        <authorList>
            <person name="Varghese N."/>
            <person name="Submissions S."/>
        </authorList>
    </citation>
    <scope>NUCLEOTIDE SEQUENCE [LARGE SCALE GENOMIC DNA]</scope>
    <source>
        <strain evidence="11">IBRC-M 10403</strain>
    </source>
</reference>
<dbReference type="PROSITE" id="PS00188">
    <property type="entry name" value="BIOTIN"/>
    <property type="match status" value="1"/>
</dbReference>
<dbReference type="PANTHER" id="PTHR45266">
    <property type="entry name" value="OXALOACETATE DECARBOXYLASE ALPHA CHAIN"/>
    <property type="match status" value="1"/>
</dbReference>
<dbReference type="AlphaFoldDB" id="A0A1G6SPZ8"/>
<dbReference type="InterPro" id="IPR001249">
    <property type="entry name" value="AcCoA_biotinCC"/>
</dbReference>
<dbReference type="CDD" id="cd06850">
    <property type="entry name" value="biotinyl_domain"/>
    <property type="match status" value="1"/>
</dbReference>
<dbReference type="InterPro" id="IPR000089">
    <property type="entry name" value="Biotin_lipoyl"/>
</dbReference>
<evidence type="ECO:0000256" key="1">
    <source>
        <dbReference type="ARBA" id="ARBA00005194"/>
    </source>
</evidence>
<dbReference type="SUPFAM" id="SSF51230">
    <property type="entry name" value="Single hybrid motif"/>
    <property type="match status" value="1"/>
</dbReference>
<evidence type="ECO:0000256" key="6">
    <source>
        <dbReference type="ARBA" id="ARBA00023160"/>
    </source>
</evidence>
<keyword evidence="4 8" id="KW-0276">Fatty acid metabolism</keyword>
<dbReference type="GO" id="GO:0003989">
    <property type="term" value="F:acetyl-CoA carboxylase activity"/>
    <property type="evidence" value="ECO:0007669"/>
    <property type="project" value="InterPro"/>
</dbReference>
<keyword evidence="5 8" id="KW-0443">Lipid metabolism</keyword>
<dbReference type="Pfam" id="PF00364">
    <property type="entry name" value="Biotin_lipoyl"/>
    <property type="match status" value="1"/>
</dbReference>
<dbReference type="UniPathway" id="UPA00094"/>
<keyword evidence="3 8" id="KW-0444">Lipid biosynthesis</keyword>
<keyword evidence="6 8" id="KW-0275">Fatty acid biosynthesis</keyword>
<proteinExistence type="predicted"/>
<gene>
    <name evidence="10" type="ORF">SAMN05216174_10898</name>
</gene>
<keyword evidence="7 8" id="KW-0092">Biotin</keyword>
<dbReference type="InterPro" id="IPR001882">
    <property type="entry name" value="Biotin_BS"/>
</dbReference>
<dbReference type="Gene3D" id="2.40.50.100">
    <property type="match status" value="1"/>
</dbReference>
<evidence type="ECO:0000256" key="7">
    <source>
        <dbReference type="ARBA" id="ARBA00023267"/>
    </source>
</evidence>
<accession>A0A1G6SPZ8</accession>
<keyword evidence="11" id="KW-1185">Reference proteome</keyword>
<evidence type="ECO:0000313" key="11">
    <source>
        <dbReference type="Proteomes" id="UP000199501"/>
    </source>
</evidence>
<protein>
    <recommendedName>
        <fullName evidence="2 8">Biotin carboxyl carrier protein of acetyl-CoA carboxylase</fullName>
    </recommendedName>
</protein>
<dbReference type="InterPro" id="IPR011053">
    <property type="entry name" value="Single_hybrid_motif"/>
</dbReference>
<name>A0A1G6SPZ8_9PSEU</name>
<dbReference type="Proteomes" id="UP000199501">
    <property type="component" value="Unassembled WGS sequence"/>
</dbReference>
<comment type="pathway">
    <text evidence="1 8">Lipid metabolism; fatty acid biosynthesis.</text>
</comment>